<dbReference type="RefSeq" id="WP_158680782.1">
    <property type="nucleotide sequence ID" value="NZ_BAAAGO010000024.1"/>
</dbReference>
<dbReference type="AlphaFoldDB" id="A0A2N9JB89"/>
<feature type="transmembrane region" description="Helical" evidence="8">
    <location>
        <begin position="194"/>
        <end position="216"/>
    </location>
</feature>
<keyword evidence="4 8" id="KW-0812">Transmembrane</keyword>
<dbReference type="GO" id="GO:0016757">
    <property type="term" value="F:glycosyltransferase activity"/>
    <property type="evidence" value="ECO:0007669"/>
    <property type="project" value="UniProtKB-KW"/>
</dbReference>
<keyword evidence="6 8" id="KW-0472">Membrane</keyword>
<keyword evidence="5 8" id="KW-1133">Transmembrane helix</keyword>
<feature type="transmembrane region" description="Helical" evidence="8">
    <location>
        <begin position="270"/>
        <end position="295"/>
    </location>
</feature>
<evidence type="ECO:0000256" key="3">
    <source>
        <dbReference type="ARBA" id="ARBA00022679"/>
    </source>
</evidence>
<dbReference type="NCBIfam" id="NF038066">
    <property type="entry name" value="MptB"/>
    <property type="match status" value="1"/>
</dbReference>
<comment type="subcellular location">
    <subcellularLocation>
        <location evidence="1">Membrane</location>
        <topology evidence="1">Multi-pass membrane protein</topology>
    </subcellularLocation>
</comment>
<keyword evidence="10" id="KW-1185">Reference proteome</keyword>
<evidence type="ECO:0000256" key="7">
    <source>
        <dbReference type="ARBA" id="ARBA00043987"/>
    </source>
</evidence>
<keyword evidence="2" id="KW-0328">Glycosyltransferase</keyword>
<dbReference type="OrthoDB" id="5242303at2"/>
<dbReference type="Proteomes" id="UP000238164">
    <property type="component" value="Chromosome 1"/>
</dbReference>
<dbReference type="KEGG" id="mgg:MPLG2_0375"/>
<evidence type="ECO:0000256" key="5">
    <source>
        <dbReference type="ARBA" id="ARBA00022989"/>
    </source>
</evidence>
<feature type="transmembrane region" description="Helical" evidence="8">
    <location>
        <begin position="473"/>
        <end position="491"/>
    </location>
</feature>
<evidence type="ECO:0000256" key="2">
    <source>
        <dbReference type="ARBA" id="ARBA00022676"/>
    </source>
</evidence>
<feature type="transmembrane region" description="Helical" evidence="8">
    <location>
        <begin position="237"/>
        <end position="264"/>
    </location>
</feature>
<accession>A0A2N9JB89</accession>
<evidence type="ECO:0000256" key="8">
    <source>
        <dbReference type="SAM" id="Phobius"/>
    </source>
</evidence>
<feature type="transmembrane region" description="Helical" evidence="8">
    <location>
        <begin position="379"/>
        <end position="400"/>
    </location>
</feature>
<comment type="similarity">
    <text evidence="7">Belongs to the MptA/B family.</text>
</comment>
<name>A0A2N9JB89_9ACTN</name>
<evidence type="ECO:0000313" key="10">
    <source>
        <dbReference type="Proteomes" id="UP000238164"/>
    </source>
</evidence>
<reference evidence="9 10" key="1">
    <citation type="submission" date="2018-02" db="EMBL/GenBank/DDBJ databases">
        <authorList>
            <person name="Cohen D.B."/>
            <person name="Kent A.D."/>
        </authorList>
    </citation>
    <scope>NUCLEOTIDE SEQUENCE [LARGE SCALE GENOMIC DNA]</scope>
    <source>
        <strain evidence="9">1</strain>
    </source>
</reference>
<evidence type="ECO:0000256" key="1">
    <source>
        <dbReference type="ARBA" id="ARBA00004141"/>
    </source>
</evidence>
<evidence type="ECO:0000256" key="4">
    <source>
        <dbReference type="ARBA" id="ARBA00022692"/>
    </source>
</evidence>
<evidence type="ECO:0000256" key="6">
    <source>
        <dbReference type="ARBA" id="ARBA00023136"/>
    </source>
</evidence>
<feature type="transmembrane region" description="Helical" evidence="8">
    <location>
        <begin position="449"/>
        <end position="467"/>
    </location>
</feature>
<gene>
    <name evidence="9" type="ORF">MPLG2_0375</name>
</gene>
<feature type="transmembrane region" description="Helical" evidence="8">
    <location>
        <begin position="40"/>
        <end position="57"/>
    </location>
</feature>
<evidence type="ECO:0000313" key="9">
    <source>
        <dbReference type="EMBL" id="SPD85411.1"/>
    </source>
</evidence>
<sequence length="502" mass="54501">MNEVDQKSAVPHLRPPTPETLRRYWHDIVTAWRVPAVKRGLLATTLLFLGSLTPAYLPQNSPWWAPIRALGWDTWPAKVLGTAMVVAAVVLLVDAWFRLRPGLYLDFKHWAVGLIWSLPLLLAPPIFSHDAYSYAAQGWLLHNGLNPYETPVSVLPGAFADQVAWVWRYTPAPYGPLSLQISHLMVVLGGLNPYYSTLLMRIPALIGVVLIVYFLPRLAARIGADVQLAAWFSTINPLLIIDLVGGMHNDGLMIGLIIVALYIAQVRPEWFWLAAIVVGVAAAIKQPALLAAYPVALVGLPWRWNTAHVLNKLGRAAVSSVIAVATFVAISLATGLNFGWINALDVPGRVVTLAPLSLIGEGIRLLCVAAGRPELGTQIAGGLLVAGVVASALIVAYLAVTVARRRPVTFLSWSYLVIALLGPAMHSWYLLWGGLLLPLTRPTERVQRIAVGVTSVLLGYGAGNLAWRNDTGIALGLAGLALIITLLVRYFDEHRKAAKETP</sequence>
<dbReference type="EMBL" id="LT985188">
    <property type="protein sequence ID" value="SPD85411.1"/>
    <property type="molecule type" value="Genomic_DNA"/>
</dbReference>
<feature type="transmembrane region" description="Helical" evidence="8">
    <location>
        <begin position="109"/>
        <end position="127"/>
    </location>
</feature>
<dbReference type="Pfam" id="PF26314">
    <property type="entry name" value="MptA_B_family"/>
    <property type="match status" value="1"/>
</dbReference>
<dbReference type="GO" id="GO:0016020">
    <property type="term" value="C:membrane"/>
    <property type="evidence" value="ECO:0007669"/>
    <property type="project" value="UniProtKB-SubCell"/>
</dbReference>
<feature type="transmembrane region" description="Helical" evidence="8">
    <location>
        <begin position="412"/>
        <end position="437"/>
    </location>
</feature>
<feature type="transmembrane region" description="Helical" evidence="8">
    <location>
        <begin position="316"/>
        <end position="340"/>
    </location>
</feature>
<proteinExistence type="inferred from homology"/>
<organism evidence="9 10">
    <name type="scientific">Micropruina glycogenica</name>
    <dbReference type="NCBI Taxonomy" id="75385"/>
    <lineage>
        <taxon>Bacteria</taxon>
        <taxon>Bacillati</taxon>
        <taxon>Actinomycetota</taxon>
        <taxon>Actinomycetes</taxon>
        <taxon>Propionibacteriales</taxon>
        <taxon>Nocardioidaceae</taxon>
        <taxon>Micropruina</taxon>
    </lineage>
</organism>
<protein>
    <submittedName>
        <fullName evidence="9">Putative CONSERVED INTEGRAL MEMBRANE PROTEIN</fullName>
    </submittedName>
</protein>
<keyword evidence="3" id="KW-0808">Transferase</keyword>
<feature type="transmembrane region" description="Helical" evidence="8">
    <location>
        <begin position="77"/>
        <end position="97"/>
    </location>
</feature>
<dbReference type="InterPro" id="IPR049829">
    <property type="entry name" value="MptA/B-like"/>
</dbReference>